<proteinExistence type="predicted"/>
<protein>
    <submittedName>
        <fullName evidence="1">Uncharacterized protein</fullName>
    </submittedName>
</protein>
<sequence length="68" mass="7834">MYSDDQIAFVNQISIHDYAQAVGLELDYRPKHVLVKGIESLEITLDGRKWHYHYTNIGGGIVQFVAWL</sequence>
<dbReference type="Proteomes" id="UP000192391">
    <property type="component" value="Chromosome"/>
</dbReference>
<evidence type="ECO:0000313" key="2">
    <source>
        <dbReference type="Proteomes" id="UP000192391"/>
    </source>
</evidence>
<evidence type="ECO:0000313" key="1">
    <source>
        <dbReference type="EMBL" id="ARD66637.1"/>
    </source>
</evidence>
<organism evidence="1 2">
    <name type="scientific">Eubacterium limosum</name>
    <dbReference type="NCBI Taxonomy" id="1736"/>
    <lineage>
        <taxon>Bacteria</taxon>
        <taxon>Bacillati</taxon>
        <taxon>Bacillota</taxon>
        <taxon>Clostridia</taxon>
        <taxon>Eubacteriales</taxon>
        <taxon>Eubacteriaceae</taxon>
        <taxon>Eubacterium</taxon>
    </lineage>
</organism>
<dbReference type="AlphaFoldDB" id="A0AAC9QVT1"/>
<dbReference type="RefSeq" id="WP_038350628.1">
    <property type="nucleotide sequence ID" value="NZ_CP019962.1"/>
</dbReference>
<gene>
    <name evidence="1" type="ORF">B2M23_14300</name>
</gene>
<reference evidence="2" key="1">
    <citation type="journal article" date="2017" name="Sci. Rep.">
        <title>Determination of the Genome and Primary Transcriptome of Syngas Fermenting Eubacterium limosum ATCC 8486.</title>
        <authorList>
            <person name="Song Y."/>
            <person name="Shin J."/>
            <person name="Jeong Y."/>
            <person name="Jin S."/>
            <person name="Lee J.K."/>
            <person name="Kim D.R."/>
            <person name="Kim S.C."/>
            <person name="Cho S."/>
            <person name="Cho B.K."/>
        </authorList>
    </citation>
    <scope>NUCLEOTIDE SEQUENCE [LARGE SCALE GENOMIC DNA]</scope>
    <source>
        <strain evidence="2">ATCC 8486</strain>
    </source>
</reference>
<dbReference type="KEGG" id="elim:B2M23_14300"/>
<name>A0AAC9QVT1_EUBLI</name>
<accession>A0AAC9QVT1</accession>
<dbReference type="EMBL" id="CP019962">
    <property type="protein sequence ID" value="ARD66637.1"/>
    <property type="molecule type" value="Genomic_DNA"/>
</dbReference>